<reference evidence="1" key="1">
    <citation type="submission" date="2021-06" db="EMBL/GenBank/DDBJ databases">
        <authorList>
            <person name="Kallberg Y."/>
            <person name="Tangrot J."/>
            <person name="Rosling A."/>
        </authorList>
    </citation>
    <scope>NUCLEOTIDE SEQUENCE</scope>
    <source>
        <strain evidence="1">CL356</strain>
    </source>
</reference>
<gene>
    <name evidence="1" type="ORF">ACOLOM_LOCUS8866</name>
</gene>
<dbReference type="EMBL" id="CAJVPT010024094">
    <property type="protein sequence ID" value="CAG8668686.1"/>
    <property type="molecule type" value="Genomic_DNA"/>
</dbReference>
<proteinExistence type="predicted"/>
<evidence type="ECO:0000313" key="1">
    <source>
        <dbReference type="EMBL" id="CAG8668686.1"/>
    </source>
</evidence>
<protein>
    <submittedName>
        <fullName evidence="1">4115_t:CDS:1</fullName>
    </submittedName>
</protein>
<evidence type="ECO:0000313" key="2">
    <source>
        <dbReference type="Proteomes" id="UP000789525"/>
    </source>
</evidence>
<accession>A0ACA9NPY6</accession>
<comment type="caution">
    <text evidence="1">The sequence shown here is derived from an EMBL/GenBank/DDBJ whole genome shotgun (WGS) entry which is preliminary data.</text>
</comment>
<organism evidence="1 2">
    <name type="scientific">Acaulospora colombiana</name>
    <dbReference type="NCBI Taxonomy" id="27376"/>
    <lineage>
        <taxon>Eukaryota</taxon>
        <taxon>Fungi</taxon>
        <taxon>Fungi incertae sedis</taxon>
        <taxon>Mucoromycota</taxon>
        <taxon>Glomeromycotina</taxon>
        <taxon>Glomeromycetes</taxon>
        <taxon>Diversisporales</taxon>
        <taxon>Acaulosporaceae</taxon>
        <taxon>Acaulospora</taxon>
    </lineage>
</organism>
<name>A0ACA9NPY6_9GLOM</name>
<dbReference type="Proteomes" id="UP000789525">
    <property type="component" value="Unassembled WGS sequence"/>
</dbReference>
<keyword evidence="2" id="KW-1185">Reference proteome</keyword>
<sequence length="571" mass="64061">MGDSQIFKKENLVQELMANTTLVMALCNDIDSISSNTLINLRKTLDELAAHAIEDNSATITIHSDIAVTNRSEDITEMSSSLSSMNISQSETIGPPMEFLQAAFPSVSGQTLQEIIRNSPEYNESIDMEAIVEEILSRELKESLQESYMNEGSPSTQPDSREIALERKKKGRKRKSANVVERIVIGDVRHRQVAQAKKHQATEERIDPWSQLASLAEYLSTILSSSPQTFLSLFHSPQHATPFQALCAHIDTLQAFQISETDMESKLSLLFDILAVESDQQQLELEWAQRCLRATEGKILEAIDLYRVLEGLEQSSPIVHQELPSPLDEKLSTTTGRPTKTVLDIRPRAIPHPRSETWYGNEGGAQRRSRTGEWSFSRANRVPTYHGRQALPAWTTSGSSVNDVAMHRAVEQEWREKRAEALRKASQHWQRSQNGYGRQVAAFYAEEAKKYLQQSRGAAIEAARALVIQNRERGKALGFHQAQNIVDLHGMTRDEALFIARETLSTRAHMPDGKHSVGNRGVLSPMLLKALRSEGWKVKEIEAGIMEENTGIITAESIEKASEDWEVNIKK</sequence>